<dbReference type="Proteomes" id="UP000318102">
    <property type="component" value="Unassembled WGS sequence"/>
</dbReference>
<feature type="transmembrane region" description="Helical" evidence="1">
    <location>
        <begin position="42"/>
        <end position="60"/>
    </location>
</feature>
<reference evidence="4 5" key="1">
    <citation type="submission" date="2019-07" db="EMBL/GenBank/DDBJ databases">
        <authorList>
            <person name="Kim J."/>
        </authorList>
    </citation>
    <scope>NUCLEOTIDE SEQUENCE [LARGE SCALE GENOMIC DNA]</scope>
    <source>
        <strain evidence="4 5">N4</strain>
    </source>
</reference>
<comment type="caution">
    <text evidence="4">The sequence shown here is derived from an EMBL/GenBank/DDBJ whole genome shotgun (WGS) entry which is preliminary data.</text>
</comment>
<feature type="transmembrane region" description="Helical" evidence="1">
    <location>
        <begin position="12"/>
        <end position="30"/>
    </location>
</feature>
<dbReference type="InterPro" id="IPR041208">
    <property type="entry name" value="Cap15"/>
</dbReference>
<sequence>MHSYSTDSNERINIPFYLAIISILSAWLLPKLIEMMGLSIPWYVDAPAVMGFYFIYYKLFDNFFWKWKWFAKINLIQTPNFNGTWDGHFLSSYDGHTNQKPGTIEIIQTWTRMCVVFNNGTSRSKSITSSIMTTNAEGYVLSYEYQNEPNYNSVPTMQIHRGFTRLTLSRDQKKLEGGYYTGRGRLNYGTMEFLKP</sequence>
<dbReference type="InterPro" id="IPR056338">
    <property type="entry name" value="Cap15-like_TM"/>
</dbReference>
<dbReference type="Pfam" id="PF18153">
    <property type="entry name" value="Cap15_CD_rec"/>
    <property type="match status" value="1"/>
</dbReference>
<name>A0A559IVE3_9BACL</name>
<dbReference type="OrthoDB" id="2577257at2"/>
<evidence type="ECO:0008006" key="6">
    <source>
        <dbReference type="Google" id="ProtNLM"/>
    </source>
</evidence>
<evidence type="ECO:0000313" key="5">
    <source>
        <dbReference type="Proteomes" id="UP000318102"/>
    </source>
</evidence>
<feature type="domain" description="Cap1-like TM helices" evidence="3">
    <location>
        <begin position="14"/>
        <end position="66"/>
    </location>
</feature>
<keyword evidence="1" id="KW-0812">Transmembrane</keyword>
<keyword evidence="1" id="KW-1133">Transmembrane helix</keyword>
<dbReference type="Pfam" id="PF23471">
    <property type="entry name" value="Cap15_TM"/>
    <property type="match status" value="1"/>
</dbReference>
<evidence type="ECO:0000259" key="2">
    <source>
        <dbReference type="Pfam" id="PF18153"/>
    </source>
</evidence>
<keyword evidence="5" id="KW-1185">Reference proteome</keyword>
<organism evidence="4 5">
    <name type="scientific">Paenibacillus agilis</name>
    <dbReference type="NCBI Taxonomy" id="3020863"/>
    <lineage>
        <taxon>Bacteria</taxon>
        <taxon>Bacillati</taxon>
        <taxon>Bacillota</taxon>
        <taxon>Bacilli</taxon>
        <taxon>Bacillales</taxon>
        <taxon>Paenibacillaceae</taxon>
        <taxon>Paenibacillus</taxon>
    </lineage>
</organism>
<evidence type="ECO:0000313" key="4">
    <source>
        <dbReference type="EMBL" id="TVX91612.1"/>
    </source>
</evidence>
<dbReference type="RefSeq" id="WP_028593454.1">
    <property type="nucleotide sequence ID" value="NZ_VNJK01000001.1"/>
</dbReference>
<evidence type="ECO:0000259" key="3">
    <source>
        <dbReference type="Pfam" id="PF23471"/>
    </source>
</evidence>
<protein>
    <recommendedName>
        <fullName evidence="6">SMODS-associating 2TM beta-strand rich effector domain-containing protein</fullName>
    </recommendedName>
</protein>
<dbReference type="AlphaFoldDB" id="A0A559IVE3"/>
<accession>A0A559IVE3</accession>
<keyword evidence="1" id="KW-0472">Membrane</keyword>
<evidence type="ECO:0000256" key="1">
    <source>
        <dbReference type="SAM" id="Phobius"/>
    </source>
</evidence>
<feature type="domain" description="CD-NTase-associated protein 15" evidence="2">
    <location>
        <begin position="77"/>
        <end position="193"/>
    </location>
</feature>
<dbReference type="EMBL" id="VNJK01000001">
    <property type="protein sequence ID" value="TVX91612.1"/>
    <property type="molecule type" value="Genomic_DNA"/>
</dbReference>
<gene>
    <name evidence="4" type="ORF">FPZ44_00180</name>
</gene>
<proteinExistence type="predicted"/>